<dbReference type="AlphaFoldDB" id="A0AAD1HP16"/>
<protein>
    <submittedName>
        <fullName evidence="7">TetR family transcriptional regulator</fullName>
    </submittedName>
</protein>
<keyword evidence="2 4" id="KW-0238">DNA-binding</keyword>
<dbReference type="InterPro" id="IPR050109">
    <property type="entry name" value="HTH-type_TetR-like_transc_reg"/>
</dbReference>
<evidence type="ECO:0000256" key="1">
    <source>
        <dbReference type="ARBA" id="ARBA00023015"/>
    </source>
</evidence>
<feature type="compositionally biased region" description="Low complexity" evidence="5">
    <location>
        <begin position="217"/>
        <end position="228"/>
    </location>
</feature>
<keyword evidence="1" id="KW-0805">Transcription regulation</keyword>
<dbReference type="PRINTS" id="PR00455">
    <property type="entry name" value="HTHTETR"/>
</dbReference>
<dbReference type="GO" id="GO:0003700">
    <property type="term" value="F:DNA-binding transcription factor activity"/>
    <property type="evidence" value="ECO:0007669"/>
    <property type="project" value="TreeGrafter"/>
</dbReference>
<accession>A0AAD1HP16</accession>
<feature type="domain" description="HTH tetR-type" evidence="6">
    <location>
        <begin position="12"/>
        <end position="72"/>
    </location>
</feature>
<evidence type="ECO:0000313" key="8">
    <source>
        <dbReference type="Proteomes" id="UP000467327"/>
    </source>
</evidence>
<evidence type="ECO:0000259" key="6">
    <source>
        <dbReference type="PROSITE" id="PS50977"/>
    </source>
</evidence>
<dbReference type="KEGG" id="maic:MAIC_38150"/>
<feature type="DNA-binding region" description="H-T-H motif" evidence="4">
    <location>
        <begin position="35"/>
        <end position="54"/>
    </location>
</feature>
<dbReference type="InterPro" id="IPR001647">
    <property type="entry name" value="HTH_TetR"/>
</dbReference>
<dbReference type="PROSITE" id="PS50977">
    <property type="entry name" value="HTH_TETR_2"/>
    <property type="match status" value="1"/>
</dbReference>
<gene>
    <name evidence="7" type="ORF">MAIC_38150</name>
</gene>
<sequence>MASARRIGAPDAKNRAVLLDAAEQLLIEEGYAAVTSRRVAEKAGLKPQLVHYYFRTMDDLFLEIFRRYADQGMEAHRVALASPQPLWALWRFGINPDASRLTMEMAALANHRKALRTEMSRYAELFREQQREVFVTALDRHGVLPSEVPPVVWSILLTGLSTVVMLGEALGVTAGHAETMELVERYLTLMEGPPQSVEDSAHQWRSEQSAPLGPEFSATTTPSTASTQ</sequence>
<keyword evidence="3" id="KW-0804">Transcription</keyword>
<evidence type="ECO:0000256" key="3">
    <source>
        <dbReference type="ARBA" id="ARBA00023163"/>
    </source>
</evidence>
<dbReference type="GO" id="GO:0000976">
    <property type="term" value="F:transcription cis-regulatory region binding"/>
    <property type="evidence" value="ECO:0007669"/>
    <property type="project" value="TreeGrafter"/>
</dbReference>
<dbReference type="Pfam" id="PF00440">
    <property type="entry name" value="TetR_N"/>
    <property type="match status" value="1"/>
</dbReference>
<dbReference type="InterPro" id="IPR009057">
    <property type="entry name" value="Homeodomain-like_sf"/>
</dbReference>
<evidence type="ECO:0000256" key="4">
    <source>
        <dbReference type="PROSITE-ProRule" id="PRU00335"/>
    </source>
</evidence>
<feature type="region of interest" description="Disordered" evidence="5">
    <location>
        <begin position="194"/>
        <end position="228"/>
    </location>
</feature>
<dbReference type="PANTHER" id="PTHR30055:SF234">
    <property type="entry name" value="HTH-TYPE TRANSCRIPTIONAL REGULATOR BETI"/>
    <property type="match status" value="1"/>
</dbReference>
<dbReference type="PANTHER" id="PTHR30055">
    <property type="entry name" value="HTH-TYPE TRANSCRIPTIONAL REGULATOR RUTR"/>
    <property type="match status" value="1"/>
</dbReference>
<evidence type="ECO:0000256" key="2">
    <source>
        <dbReference type="ARBA" id="ARBA00023125"/>
    </source>
</evidence>
<organism evidence="7 8">
    <name type="scientific">Mycolicibacterium aichiense</name>
    <dbReference type="NCBI Taxonomy" id="1799"/>
    <lineage>
        <taxon>Bacteria</taxon>
        <taxon>Bacillati</taxon>
        <taxon>Actinomycetota</taxon>
        <taxon>Actinomycetes</taxon>
        <taxon>Mycobacteriales</taxon>
        <taxon>Mycobacteriaceae</taxon>
        <taxon>Mycolicibacterium</taxon>
    </lineage>
</organism>
<proteinExistence type="predicted"/>
<dbReference type="Proteomes" id="UP000467327">
    <property type="component" value="Chromosome"/>
</dbReference>
<reference evidence="7 8" key="1">
    <citation type="journal article" date="2019" name="Emerg. Microbes Infect.">
        <title>Comprehensive subspecies identification of 175 nontuberculous mycobacteria species based on 7547 genomic profiles.</title>
        <authorList>
            <person name="Matsumoto Y."/>
            <person name="Kinjo T."/>
            <person name="Motooka D."/>
            <person name="Nabeya D."/>
            <person name="Jung N."/>
            <person name="Uechi K."/>
            <person name="Horii T."/>
            <person name="Iida T."/>
            <person name="Fujita J."/>
            <person name="Nakamura S."/>
        </authorList>
    </citation>
    <scope>NUCLEOTIDE SEQUENCE [LARGE SCALE GENOMIC DNA]</scope>
    <source>
        <strain evidence="7 8">JCM 6376</strain>
    </source>
</reference>
<dbReference type="EMBL" id="AP022561">
    <property type="protein sequence ID" value="BBX09012.1"/>
    <property type="molecule type" value="Genomic_DNA"/>
</dbReference>
<dbReference type="SUPFAM" id="SSF46689">
    <property type="entry name" value="Homeodomain-like"/>
    <property type="match status" value="1"/>
</dbReference>
<name>A0AAD1HP16_9MYCO</name>
<evidence type="ECO:0000313" key="7">
    <source>
        <dbReference type="EMBL" id="BBX09012.1"/>
    </source>
</evidence>
<dbReference type="Gene3D" id="1.10.357.10">
    <property type="entry name" value="Tetracycline Repressor, domain 2"/>
    <property type="match status" value="1"/>
</dbReference>
<evidence type="ECO:0000256" key="5">
    <source>
        <dbReference type="SAM" id="MobiDB-lite"/>
    </source>
</evidence>
<dbReference type="RefSeq" id="WP_115320902.1">
    <property type="nucleotide sequence ID" value="NZ_AP022561.1"/>
</dbReference>
<keyword evidence="8" id="KW-1185">Reference proteome</keyword>